<evidence type="ECO:0000313" key="4">
    <source>
        <dbReference type="Proteomes" id="UP000010471"/>
    </source>
</evidence>
<evidence type="ECO:0000256" key="2">
    <source>
        <dbReference type="SAM" id="Phobius"/>
    </source>
</evidence>
<feature type="transmembrane region" description="Helical" evidence="2">
    <location>
        <begin position="158"/>
        <end position="176"/>
    </location>
</feature>
<dbReference type="RefSeq" id="WP_015181636.1">
    <property type="nucleotide sequence ID" value="NC_019738.1"/>
</dbReference>
<dbReference type="OrthoDB" id="7064021at2"/>
<keyword evidence="2" id="KW-0812">Transmembrane</keyword>
<dbReference type="KEGG" id="mic:Mic7113_1609"/>
<gene>
    <name evidence="3" type="ORF">Mic7113_1609</name>
</gene>
<feature type="transmembrane region" description="Helical" evidence="2">
    <location>
        <begin position="6"/>
        <end position="25"/>
    </location>
</feature>
<keyword evidence="4" id="KW-1185">Reference proteome</keyword>
<dbReference type="AlphaFoldDB" id="K9WAS2"/>
<name>K9WAS2_9CYAN</name>
<keyword evidence="2" id="KW-0472">Membrane</keyword>
<feature type="region of interest" description="Disordered" evidence="1">
    <location>
        <begin position="192"/>
        <end position="214"/>
    </location>
</feature>
<proteinExistence type="predicted"/>
<dbReference type="HOGENOM" id="CLU_111990_0_0_3"/>
<evidence type="ECO:0000256" key="1">
    <source>
        <dbReference type="SAM" id="MobiDB-lite"/>
    </source>
</evidence>
<reference evidence="3 4" key="1">
    <citation type="submission" date="2012-06" db="EMBL/GenBank/DDBJ databases">
        <title>Finished chromosome of genome of Microcoleus sp. PCC 7113.</title>
        <authorList>
            <consortium name="US DOE Joint Genome Institute"/>
            <person name="Gugger M."/>
            <person name="Coursin T."/>
            <person name="Rippka R."/>
            <person name="Tandeau De Marsac N."/>
            <person name="Huntemann M."/>
            <person name="Wei C.-L."/>
            <person name="Han J."/>
            <person name="Detter J.C."/>
            <person name="Han C."/>
            <person name="Tapia R."/>
            <person name="Chen A."/>
            <person name="Kyrpides N."/>
            <person name="Mavromatis K."/>
            <person name="Markowitz V."/>
            <person name="Szeto E."/>
            <person name="Ivanova N."/>
            <person name="Pagani I."/>
            <person name="Pati A."/>
            <person name="Goodwin L."/>
            <person name="Nordberg H.P."/>
            <person name="Cantor M.N."/>
            <person name="Hua S.X."/>
            <person name="Woyke T."/>
            <person name="Kerfeld C.A."/>
        </authorList>
    </citation>
    <scope>NUCLEOTIDE SEQUENCE [LARGE SCALE GENOMIC DNA]</scope>
    <source>
        <strain evidence="3 4">PCC 7113</strain>
    </source>
</reference>
<sequence length="214" mass="24378">MLEVTIWSLLAGNLGWQAVVVSGWLRWRQIITRQQHHEEEEILTFFDSKDNLGSVETPQRNGKTDSAAYSSHASTDSNLVGWEFKIVRASRDLFRNPAVLQKLCEEEAISGWIMLEKLDDRRVRFKRLIALRNVLDSSQLPYDPYRCHYGSSVTPQGWIGAIAFLIALTIPSYFGYTLVSHLLTNAQSQEKSASPSLPYENIPPQNFPPAQEKR</sequence>
<dbReference type="EMBL" id="CP003630">
    <property type="protein sequence ID" value="AFZ17480.1"/>
    <property type="molecule type" value="Genomic_DNA"/>
</dbReference>
<dbReference type="eggNOG" id="ENOG502ZU7K">
    <property type="taxonomic scope" value="Bacteria"/>
</dbReference>
<dbReference type="Proteomes" id="UP000010471">
    <property type="component" value="Chromosome"/>
</dbReference>
<keyword evidence="2" id="KW-1133">Transmembrane helix</keyword>
<evidence type="ECO:0000313" key="3">
    <source>
        <dbReference type="EMBL" id="AFZ17480.1"/>
    </source>
</evidence>
<accession>K9WAS2</accession>
<dbReference type="PATRIC" id="fig|1173027.3.peg.1782"/>
<protein>
    <submittedName>
        <fullName evidence="3">Uncharacterized protein</fullName>
    </submittedName>
</protein>
<organism evidence="3 4">
    <name type="scientific">Allocoleopsis franciscana PCC 7113</name>
    <dbReference type="NCBI Taxonomy" id="1173027"/>
    <lineage>
        <taxon>Bacteria</taxon>
        <taxon>Bacillati</taxon>
        <taxon>Cyanobacteriota</taxon>
        <taxon>Cyanophyceae</taxon>
        <taxon>Coleofasciculales</taxon>
        <taxon>Coleofasciculaceae</taxon>
        <taxon>Allocoleopsis</taxon>
        <taxon>Allocoleopsis franciscana</taxon>
    </lineage>
</organism>